<dbReference type="EMBL" id="LR796938">
    <property type="protein sequence ID" value="CAB4176042.1"/>
    <property type="molecule type" value="Genomic_DNA"/>
</dbReference>
<evidence type="ECO:0000313" key="2">
    <source>
        <dbReference type="EMBL" id="CAB4176042.1"/>
    </source>
</evidence>
<dbReference type="EMBL" id="LR797263">
    <property type="protein sequence ID" value="CAB4198764.1"/>
    <property type="molecule type" value="Genomic_DNA"/>
</dbReference>
<sequence>MSNKGLSQASKEDTQIAVMANDISYIKKSIDDLSLKVDHNYVTKDEFDPIKKLVYGMVAVVLSSVVATLMTILVKK</sequence>
<gene>
    <name evidence="3" type="ORF">UFOVP1075_63</name>
    <name evidence="4" type="ORF">UFOVP1312_55</name>
    <name evidence="5" type="ORF">UFOVP1426_3</name>
    <name evidence="6" type="ORF">UFOVP1522_20</name>
    <name evidence="2" type="ORF">UFOVP989_3</name>
</gene>
<dbReference type="EMBL" id="LR797011">
    <property type="protein sequence ID" value="CAB4181737.1"/>
    <property type="molecule type" value="Genomic_DNA"/>
</dbReference>
<keyword evidence="1" id="KW-1133">Transmembrane helix</keyword>
<organism evidence="6">
    <name type="scientific">uncultured Caudovirales phage</name>
    <dbReference type="NCBI Taxonomy" id="2100421"/>
    <lineage>
        <taxon>Viruses</taxon>
        <taxon>Duplodnaviria</taxon>
        <taxon>Heunggongvirae</taxon>
        <taxon>Uroviricota</taxon>
        <taxon>Caudoviricetes</taxon>
        <taxon>Peduoviridae</taxon>
        <taxon>Maltschvirus</taxon>
        <taxon>Maltschvirus maltsch</taxon>
    </lineage>
</organism>
<proteinExistence type="predicted"/>
<name>A0A6J7XBS5_9CAUD</name>
<reference evidence="6" key="1">
    <citation type="submission" date="2020-05" db="EMBL/GenBank/DDBJ databases">
        <authorList>
            <person name="Chiriac C."/>
            <person name="Salcher M."/>
            <person name="Ghai R."/>
            <person name="Kavagutti S V."/>
        </authorList>
    </citation>
    <scope>NUCLEOTIDE SEQUENCE</scope>
</reference>
<keyword evidence="1" id="KW-0472">Membrane</keyword>
<evidence type="ECO:0000313" key="6">
    <source>
        <dbReference type="EMBL" id="CAB5227266.1"/>
    </source>
</evidence>
<accession>A0A6J7XBS5</accession>
<keyword evidence="1" id="KW-0812">Transmembrane</keyword>
<protein>
    <submittedName>
        <fullName evidence="6">Uncharacterized protein</fullName>
    </submittedName>
</protein>
<dbReference type="EMBL" id="LR798372">
    <property type="protein sequence ID" value="CAB5227266.1"/>
    <property type="molecule type" value="Genomic_DNA"/>
</dbReference>
<evidence type="ECO:0000313" key="3">
    <source>
        <dbReference type="EMBL" id="CAB4181737.1"/>
    </source>
</evidence>
<evidence type="ECO:0000256" key="1">
    <source>
        <dbReference type="SAM" id="Phobius"/>
    </source>
</evidence>
<feature type="transmembrane region" description="Helical" evidence="1">
    <location>
        <begin position="53"/>
        <end position="74"/>
    </location>
</feature>
<dbReference type="EMBL" id="LR797370">
    <property type="protein sequence ID" value="CAB4210341.1"/>
    <property type="molecule type" value="Genomic_DNA"/>
</dbReference>
<evidence type="ECO:0000313" key="4">
    <source>
        <dbReference type="EMBL" id="CAB4198764.1"/>
    </source>
</evidence>
<evidence type="ECO:0000313" key="5">
    <source>
        <dbReference type="EMBL" id="CAB4210341.1"/>
    </source>
</evidence>